<dbReference type="Proteomes" id="UP001595843">
    <property type="component" value="Unassembled WGS sequence"/>
</dbReference>
<dbReference type="Pfam" id="PF00120">
    <property type="entry name" value="Gln-synt_C"/>
    <property type="match status" value="1"/>
</dbReference>
<dbReference type="RefSeq" id="WP_380705448.1">
    <property type="nucleotide sequence ID" value="NZ_JBHSAP010000015.1"/>
</dbReference>
<evidence type="ECO:0000313" key="6">
    <source>
        <dbReference type="EMBL" id="MFC4077640.1"/>
    </source>
</evidence>
<gene>
    <name evidence="6" type="ORF">ACFOUO_12610</name>
</gene>
<accession>A0ABV8JH42</accession>
<sequence length="466" mass="52991">MQRAVPTVQKKGLLSKGELEGLIRDGHIDTVIIAICDMQGRLMGKRLTGEFFLESAIDHGTHFCNYLLGTDMEMNTPGGFQEMNWNGGYGDWLARPDWNTARRIPWLEKTALVLADAVDEESGRMIEIAPRSVLKRQIEQAEKKGLRPFMASELEFYLLKDSYEEVHGKGYELIRAAGHYNEDYNLLQATRNEPVYYKLRKWMIESGIPIESSKGEAWIGQHEVNIGYADALSSADRHVLFKHGAKEISIQEGYSLTFMAKPDHRWTGSSGHIHLSCRDLEGEENRFHQPGDELFNMSETMRQFLAGVMAYTRDFSLLFAPNVNSYKRFAHESWAPVHIVWSRDNRSAGYRIVGSGNSLRFENRITGADINPYLAYAAMIGAGLEGIERELELPEEFKGNAYEGKGVARIPGSLYEAIQCWEESEIVNKVLGESVHYHYGHAAKLEQQAYDTVVTNWERARYFEQG</sequence>
<organism evidence="6 7">
    <name type="scientific">Salinithrix halophila</name>
    <dbReference type="NCBI Taxonomy" id="1485204"/>
    <lineage>
        <taxon>Bacteria</taxon>
        <taxon>Bacillati</taxon>
        <taxon>Bacillota</taxon>
        <taxon>Bacilli</taxon>
        <taxon>Bacillales</taxon>
        <taxon>Thermoactinomycetaceae</taxon>
        <taxon>Salinithrix</taxon>
    </lineage>
</organism>
<reference evidence="7" key="1">
    <citation type="journal article" date="2019" name="Int. J. Syst. Evol. Microbiol.">
        <title>The Global Catalogue of Microorganisms (GCM) 10K type strain sequencing project: providing services to taxonomists for standard genome sequencing and annotation.</title>
        <authorList>
            <consortium name="The Broad Institute Genomics Platform"/>
            <consortium name="The Broad Institute Genome Sequencing Center for Infectious Disease"/>
            <person name="Wu L."/>
            <person name="Ma J."/>
        </authorList>
    </citation>
    <scope>NUCLEOTIDE SEQUENCE [LARGE SCALE GENOMIC DNA]</scope>
    <source>
        <strain evidence="7">IBRC-M 10813</strain>
    </source>
</reference>
<dbReference type="SUPFAM" id="SSF54368">
    <property type="entry name" value="Glutamine synthetase, N-terminal domain"/>
    <property type="match status" value="1"/>
</dbReference>
<name>A0ABV8JH42_9BACL</name>
<comment type="caution">
    <text evidence="6">The sequence shown here is derived from an EMBL/GenBank/DDBJ whole genome shotgun (WGS) entry which is preliminary data.</text>
</comment>
<dbReference type="SMART" id="SM01230">
    <property type="entry name" value="Gln-synt_C"/>
    <property type="match status" value="1"/>
</dbReference>
<keyword evidence="7" id="KW-1185">Reference proteome</keyword>
<dbReference type="GO" id="GO:0016874">
    <property type="term" value="F:ligase activity"/>
    <property type="evidence" value="ECO:0007669"/>
    <property type="project" value="UniProtKB-KW"/>
</dbReference>
<dbReference type="PANTHER" id="PTHR43785:SF12">
    <property type="entry name" value="TYPE-1 GLUTAMINE SYNTHETASE 2"/>
    <property type="match status" value="1"/>
</dbReference>
<comment type="similarity">
    <text evidence="1 3 4">Belongs to the glutamine synthetase family.</text>
</comment>
<dbReference type="EMBL" id="JBHSAP010000015">
    <property type="protein sequence ID" value="MFC4077640.1"/>
    <property type="molecule type" value="Genomic_DNA"/>
</dbReference>
<dbReference type="InterPro" id="IPR014746">
    <property type="entry name" value="Gln_synth/guanido_kin_cat_dom"/>
</dbReference>
<dbReference type="InterPro" id="IPR036651">
    <property type="entry name" value="Gln_synt_N_sf"/>
</dbReference>
<keyword evidence="2 6" id="KW-0436">Ligase</keyword>
<evidence type="ECO:0000259" key="5">
    <source>
        <dbReference type="PROSITE" id="PS51987"/>
    </source>
</evidence>
<evidence type="ECO:0000256" key="4">
    <source>
        <dbReference type="RuleBase" id="RU000384"/>
    </source>
</evidence>
<dbReference type="SUPFAM" id="SSF55931">
    <property type="entry name" value="Glutamine synthetase/guanido kinase"/>
    <property type="match status" value="1"/>
</dbReference>
<protein>
    <submittedName>
        <fullName evidence="6">Glutamine synthetase family protein</fullName>
        <ecNumber evidence="6">6.3.1.-</ecNumber>
    </submittedName>
</protein>
<evidence type="ECO:0000256" key="2">
    <source>
        <dbReference type="ARBA" id="ARBA00022598"/>
    </source>
</evidence>
<dbReference type="Gene3D" id="3.30.590.10">
    <property type="entry name" value="Glutamine synthetase/guanido kinase, catalytic domain"/>
    <property type="match status" value="1"/>
</dbReference>
<feature type="domain" description="GS catalytic" evidence="5">
    <location>
        <begin position="130"/>
        <end position="466"/>
    </location>
</feature>
<dbReference type="EC" id="6.3.1.-" evidence="6"/>
<evidence type="ECO:0000256" key="1">
    <source>
        <dbReference type="ARBA" id="ARBA00009897"/>
    </source>
</evidence>
<dbReference type="PANTHER" id="PTHR43785">
    <property type="entry name" value="GAMMA-GLUTAMYLPUTRESCINE SYNTHETASE"/>
    <property type="match status" value="1"/>
</dbReference>
<proteinExistence type="inferred from homology"/>
<dbReference type="Gene3D" id="3.10.20.70">
    <property type="entry name" value="Glutamine synthetase, N-terminal domain"/>
    <property type="match status" value="1"/>
</dbReference>
<dbReference type="PROSITE" id="PS51987">
    <property type="entry name" value="GS_CATALYTIC"/>
    <property type="match status" value="1"/>
</dbReference>
<dbReference type="InterPro" id="IPR008146">
    <property type="entry name" value="Gln_synth_cat_dom"/>
</dbReference>
<evidence type="ECO:0000256" key="3">
    <source>
        <dbReference type="PROSITE-ProRule" id="PRU01331"/>
    </source>
</evidence>
<evidence type="ECO:0000313" key="7">
    <source>
        <dbReference type="Proteomes" id="UP001595843"/>
    </source>
</evidence>